<dbReference type="Gene3D" id="1.10.1020.10">
    <property type="entry name" value="Adenine-specific Methyltransferase, Domain 2"/>
    <property type="match status" value="1"/>
</dbReference>
<dbReference type="GO" id="GO:0043565">
    <property type="term" value="F:sequence-specific DNA binding"/>
    <property type="evidence" value="ECO:0007669"/>
    <property type="project" value="TreeGrafter"/>
</dbReference>
<proteinExistence type="inferred from homology"/>
<sequence length="294" mass="34204">MMIKSPLRYPGGKSRAIKQISEYLPESFSEFREPFVGGGSVFIYLKQKFPNLKIWINDLNRELFLFWHFAQSDLSQLVSKIRYVKKTYQDGRLLFSELTSVDVNNLSDLERAVRFFVLNRITFSGTIESGGLSLESFHKRFTDSSIDRLEKLETILTKDVKITNLDYSQVINAEGENVFIFLDPPYLIAKKSRLYGKDGDLHTGFDDQKFAEDLKLCEHRYLITYDDSPQIRDNFQGANIFEWQLQYGMNNYKQKKAEKGQELFISNYKVKPIVEKTVKNKNLPNLALQLSLDV</sequence>
<dbReference type="GO" id="GO:0009307">
    <property type="term" value="P:DNA restriction-modification system"/>
    <property type="evidence" value="ECO:0007669"/>
    <property type="project" value="InterPro"/>
</dbReference>
<dbReference type="GO" id="GO:1904047">
    <property type="term" value="F:S-adenosyl-L-methionine binding"/>
    <property type="evidence" value="ECO:0007669"/>
    <property type="project" value="TreeGrafter"/>
</dbReference>
<keyword evidence="8" id="KW-1185">Reference proteome</keyword>
<dbReference type="InterPro" id="IPR029063">
    <property type="entry name" value="SAM-dependent_MTases_sf"/>
</dbReference>
<dbReference type="PANTHER" id="PTHR30481:SF2">
    <property type="entry name" value="SITE-SPECIFIC DNA-METHYLTRANSFERASE (ADENINE-SPECIFIC)"/>
    <property type="match status" value="1"/>
</dbReference>
<comment type="catalytic activity">
    <reaction evidence="6">
        <text>a 2'-deoxyadenosine in DNA + S-adenosyl-L-methionine = an N(6)-methyl-2'-deoxyadenosine in DNA + S-adenosyl-L-homocysteine + H(+)</text>
        <dbReference type="Rhea" id="RHEA:15197"/>
        <dbReference type="Rhea" id="RHEA-COMP:12418"/>
        <dbReference type="Rhea" id="RHEA-COMP:12419"/>
        <dbReference type="ChEBI" id="CHEBI:15378"/>
        <dbReference type="ChEBI" id="CHEBI:57856"/>
        <dbReference type="ChEBI" id="CHEBI:59789"/>
        <dbReference type="ChEBI" id="CHEBI:90615"/>
        <dbReference type="ChEBI" id="CHEBI:90616"/>
        <dbReference type="EC" id="2.1.1.72"/>
    </reaction>
</comment>
<dbReference type="Gene3D" id="3.40.50.150">
    <property type="entry name" value="Vaccinia Virus protein VP39"/>
    <property type="match status" value="1"/>
</dbReference>
<reference evidence="7 8" key="1">
    <citation type="journal article" date="2019" name="Genome Biol. Evol.">
        <title>Day and night: Metabolic profiles and evolutionary relationships of six axenic non-marine cyanobacteria.</title>
        <authorList>
            <person name="Will S.E."/>
            <person name="Henke P."/>
            <person name="Boedeker C."/>
            <person name="Huang S."/>
            <person name="Brinkmann H."/>
            <person name="Rohde M."/>
            <person name="Jarek M."/>
            <person name="Friedl T."/>
            <person name="Seufert S."/>
            <person name="Schumacher M."/>
            <person name="Overmann J."/>
            <person name="Neumann-Schaal M."/>
            <person name="Petersen J."/>
        </authorList>
    </citation>
    <scope>NUCLEOTIDE SEQUENCE [LARGE SCALE GENOMIC DNA]</scope>
    <source>
        <strain evidence="7 8">SAG 1403-4b</strain>
    </source>
</reference>
<protein>
    <recommendedName>
        <fullName evidence="2">site-specific DNA-methyltransferase (adenine-specific)</fullName>
        <ecNumber evidence="2">2.1.1.72</ecNumber>
    </recommendedName>
</protein>
<keyword evidence="3 7" id="KW-0489">Methyltransferase</keyword>
<dbReference type="Proteomes" id="UP000276103">
    <property type="component" value="Unassembled WGS sequence"/>
</dbReference>
<dbReference type="Pfam" id="PF02086">
    <property type="entry name" value="MethyltransfD12"/>
    <property type="match status" value="1"/>
</dbReference>
<dbReference type="InterPro" id="IPR012263">
    <property type="entry name" value="M_m6A_EcoRV"/>
</dbReference>
<evidence type="ECO:0000256" key="3">
    <source>
        <dbReference type="ARBA" id="ARBA00022603"/>
    </source>
</evidence>
<evidence type="ECO:0000256" key="2">
    <source>
        <dbReference type="ARBA" id="ARBA00011900"/>
    </source>
</evidence>
<evidence type="ECO:0000256" key="5">
    <source>
        <dbReference type="ARBA" id="ARBA00022691"/>
    </source>
</evidence>
<keyword evidence="5" id="KW-0949">S-adenosyl-L-methionine</keyword>
<organism evidence="7 8">
    <name type="scientific">Trichormus variabilis SAG 1403-4b</name>
    <dbReference type="NCBI Taxonomy" id="447716"/>
    <lineage>
        <taxon>Bacteria</taxon>
        <taxon>Bacillati</taxon>
        <taxon>Cyanobacteriota</taxon>
        <taxon>Cyanophyceae</taxon>
        <taxon>Nostocales</taxon>
        <taxon>Nostocaceae</taxon>
        <taxon>Trichormus</taxon>
    </lineage>
</organism>
<evidence type="ECO:0000256" key="1">
    <source>
        <dbReference type="ARBA" id="ARBA00006594"/>
    </source>
</evidence>
<dbReference type="GO" id="GO:0032259">
    <property type="term" value="P:methylation"/>
    <property type="evidence" value="ECO:0007669"/>
    <property type="project" value="UniProtKB-KW"/>
</dbReference>
<dbReference type="GO" id="GO:0009007">
    <property type="term" value="F:site-specific DNA-methyltransferase (adenine-specific) activity"/>
    <property type="evidence" value="ECO:0007669"/>
    <property type="project" value="UniProtKB-EC"/>
</dbReference>
<gene>
    <name evidence="7" type="ORF">DSM107003_29240</name>
</gene>
<evidence type="ECO:0000313" key="8">
    <source>
        <dbReference type="Proteomes" id="UP000276103"/>
    </source>
</evidence>
<dbReference type="GO" id="GO:0006298">
    <property type="term" value="P:mismatch repair"/>
    <property type="evidence" value="ECO:0007669"/>
    <property type="project" value="TreeGrafter"/>
</dbReference>
<name>A0A3S1A8W3_ANAVA</name>
<comment type="caution">
    <text evidence="7">The sequence shown here is derived from an EMBL/GenBank/DDBJ whole genome shotgun (WGS) entry which is preliminary data.</text>
</comment>
<dbReference type="AlphaFoldDB" id="A0A3S1A8W3"/>
<evidence type="ECO:0000256" key="6">
    <source>
        <dbReference type="ARBA" id="ARBA00047942"/>
    </source>
</evidence>
<dbReference type="PIRSF" id="PIRSF000398">
    <property type="entry name" value="M_m6A_EcoRV"/>
    <property type="match status" value="1"/>
</dbReference>
<evidence type="ECO:0000256" key="4">
    <source>
        <dbReference type="ARBA" id="ARBA00022679"/>
    </source>
</evidence>
<evidence type="ECO:0000313" key="7">
    <source>
        <dbReference type="EMBL" id="RUS95748.1"/>
    </source>
</evidence>
<accession>A0A3S1A8W3</accession>
<dbReference type="PANTHER" id="PTHR30481">
    <property type="entry name" value="DNA ADENINE METHYLASE"/>
    <property type="match status" value="1"/>
</dbReference>
<dbReference type="InterPro" id="IPR012327">
    <property type="entry name" value="MeTrfase_D12"/>
</dbReference>
<keyword evidence="4 7" id="KW-0808">Transferase</keyword>
<dbReference type="PRINTS" id="PR00505">
    <property type="entry name" value="D12N6MTFRASE"/>
</dbReference>
<dbReference type="SUPFAM" id="SSF53335">
    <property type="entry name" value="S-adenosyl-L-methionine-dependent methyltransferases"/>
    <property type="match status" value="1"/>
</dbReference>
<comment type="similarity">
    <text evidence="1">Belongs to the N(4)/N(6)-methyltransferase family.</text>
</comment>
<dbReference type="EC" id="2.1.1.72" evidence="2"/>
<dbReference type="EMBL" id="RSCM01000009">
    <property type="protein sequence ID" value="RUS95748.1"/>
    <property type="molecule type" value="Genomic_DNA"/>
</dbReference>
<dbReference type="InterPro" id="IPR023095">
    <property type="entry name" value="Ade_MeTrfase_dom_2"/>
</dbReference>